<name>A0ACA9MN39_9GLOM</name>
<gene>
    <name evidence="1" type="ORF">SCALOS_LOCUS6926</name>
</gene>
<dbReference type="EMBL" id="CAJVPM010014435">
    <property type="protein sequence ID" value="CAG8601074.1"/>
    <property type="molecule type" value="Genomic_DNA"/>
</dbReference>
<reference evidence="1" key="1">
    <citation type="submission" date="2021-06" db="EMBL/GenBank/DDBJ databases">
        <authorList>
            <person name="Kallberg Y."/>
            <person name="Tangrot J."/>
            <person name="Rosling A."/>
        </authorList>
    </citation>
    <scope>NUCLEOTIDE SEQUENCE</scope>
    <source>
        <strain evidence="1">AU212A</strain>
    </source>
</reference>
<sequence length="54" mass="5942">MDVSEQTLKEVFLGQDAAETLSRRKLHIRGLTSNQLTISIKEILGSASKTNKAI</sequence>
<proteinExistence type="predicted"/>
<evidence type="ECO:0000313" key="1">
    <source>
        <dbReference type="EMBL" id="CAG8601074.1"/>
    </source>
</evidence>
<evidence type="ECO:0000313" key="2">
    <source>
        <dbReference type="Proteomes" id="UP000789860"/>
    </source>
</evidence>
<protein>
    <submittedName>
        <fullName evidence="1">214_t:CDS:1</fullName>
    </submittedName>
</protein>
<organism evidence="1 2">
    <name type="scientific">Scutellospora calospora</name>
    <dbReference type="NCBI Taxonomy" id="85575"/>
    <lineage>
        <taxon>Eukaryota</taxon>
        <taxon>Fungi</taxon>
        <taxon>Fungi incertae sedis</taxon>
        <taxon>Mucoromycota</taxon>
        <taxon>Glomeromycotina</taxon>
        <taxon>Glomeromycetes</taxon>
        <taxon>Diversisporales</taxon>
        <taxon>Gigasporaceae</taxon>
        <taxon>Scutellospora</taxon>
    </lineage>
</organism>
<dbReference type="Proteomes" id="UP000789860">
    <property type="component" value="Unassembled WGS sequence"/>
</dbReference>
<keyword evidence="2" id="KW-1185">Reference proteome</keyword>
<comment type="caution">
    <text evidence="1">The sequence shown here is derived from an EMBL/GenBank/DDBJ whole genome shotgun (WGS) entry which is preliminary data.</text>
</comment>
<feature type="non-terminal residue" evidence="1">
    <location>
        <position position="54"/>
    </location>
</feature>
<feature type="non-terminal residue" evidence="1">
    <location>
        <position position="1"/>
    </location>
</feature>
<accession>A0ACA9MN39</accession>